<evidence type="ECO:0000313" key="3">
    <source>
        <dbReference type="EMBL" id="HIQ71252.1"/>
    </source>
</evidence>
<organism evidence="3 4">
    <name type="scientific">Candidatus Onthenecus intestinigallinarum</name>
    <dbReference type="NCBI Taxonomy" id="2840875"/>
    <lineage>
        <taxon>Bacteria</taxon>
        <taxon>Bacillati</taxon>
        <taxon>Bacillota</taxon>
        <taxon>Clostridia</taxon>
        <taxon>Eubacteriales</taxon>
        <taxon>Candidatus Onthenecus</taxon>
    </lineage>
</organism>
<dbReference type="EMBL" id="DVFJ01000009">
    <property type="protein sequence ID" value="HIQ71252.1"/>
    <property type="molecule type" value="Genomic_DNA"/>
</dbReference>
<dbReference type="CDD" id="cd20736">
    <property type="entry name" value="PoNe_Nuclease"/>
    <property type="match status" value="1"/>
</dbReference>
<dbReference type="InterPro" id="IPR011335">
    <property type="entry name" value="Restrct_endonuc-II-like"/>
</dbReference>
<gene>
    <name evidence="3" type="ORF">IAB73_03455</name>
</gene>
<dbReference type="GO" id="GO:0003676">
    <property type="term" value="F:nucleic acid binding"/>
    <property type="evidence" value="ECO:0007669"/>
    <property type="project" value="InterPro"/>
</dbReference>
<dbReference type="AlphaFoldDB" id="A0A9D0Z8N2"/>
<reference evidence="3" key="2">
    <citation type="journal article" date="2021" name="PeerJ">
        <title>Extensive microbial diversity within the chicken gut microbiome revealed by metagenomics and culture.</title>
        <authorList>
            <person name="Gilroy R."/>
            <person name="Ravi A."/>
            <person name="Getino M."/>
            <person name="Pursley I."/>
            <person name="Horton D.L."/>
            <person name="Alikhan N.F."/>
            <person name="Baker D."/>
            <person name="Gharbi K."/>
            <person name="Hall N."/>
            <person name="Watson M."/>
            <person name="Adriaenssens E.M."/>
            <person name="Foster-Nyarko E."/>
            <person name="Jarju S."/>
            <person name="Secka A."/>
            <person name="Antonio M."/>
            <person name="Oren A."/>
            <person name="Chaudhuri R.R."/>
            <person name="La Ragione R."/>
            <person name="Hildebrand F."/>
            <person name="Pallen M.J."/>
        </authorList>
    </citation>
    <scope>NUCLEOTIDE SEQUENCE</scope>
    <source>
        <strain evidence="3">ChiSxjej2B14-6234</strain>
    </source>
</reference>
<dbReference type="HAMAP" id="MF_00048">
    <property type="entry name" value="UPF0102"/>
    <property type="match status" value="1"/>
</dbReference>
<dbReference type="NCBIfam" id="NF009154">
    <property type="entry name" value="PRK12497.3-3"/>
    <property type="match status" value="1"/>
</dbReference>
<dbReference type="Pfam" id="PF02021">
    <property type="entry name" value="UPF0102"/>
    <property type="match status" value="1"/>
</dbReference>
<reference evidence="3" key="1">
    <citation type="submission" date="2020-10" db="EMBL/GenBank/DDBJ databases">
        <authorList>
            <person name="Gilroy R."/>
        </authorList>
    </citation>
    <scope>NUCLEOTIDE SEQUENCE</scope>
    <source>
        <strain evidence="3">ChiSxjej2B14-6234</strain>
    </source>
</reference>
<dbReference type="InterPro" id="IPR011856">
    <property type="entry name" value="tRNA_endonuc-like_dom_sf"/>
</dbReference>
<dbReference type="InterPro" id="IPR003509">
    <property type="entry name" value="UPF0102_YraN-like"/>
</dbReference>
<evidence type="ECO:0000313" key="4">
    <source>
        <dbReference type="Proteomes" id="UP000886887"/>
    </source>
</evidence>
<dbReference type="PANTHER" id="PTHR34039:SF1">
    <property type="entry name" value="UPF0102 PROTEIN YRAN"/>
    <property type="match status" value="1"/>
</dbReference>
<proteinExistence type="inferred from homology"/>
<evidence type="ECO:0000256" key="2">
    <source>
        <dbReference type="HAMAP-Rule" id="MF_00048"/>
    </source>
</evidence>
<dbReference type="Gene3D" id="3.40.1350.10">
    <property type="match status" value="1"/>
</dbReference>
<sequence length="117" mass="12797">MNRRAQGAAGEARALQYLQDKGMEPVARNVRCGGGEIDLIVRDGRYLVFVEVKQRTGGRMGQGREAVDAKKRARISRAALAYLGAQGSLDVPVRFDVVEIQQGEVRHLPAAFEFTPG</sequence>
<dbReference type="PANTHER" id="PTHR34039">
    <property type="entry name" value="UPF0102 PROTEIN YRAN"/>
    <property type="match status" value="1"/>
</dbReference>
<name>A0A9D0Z8N2_9FIRM</name>
<accession>A0A9D0Z8N2</accession>
<dbReference type="Proteomes" id="UP000886887">
    <property type="component" value="Unassembled WGS sequence"/>
</dbReference>
<comment type="similarity">
    <text evidence="1 2">Belongs to the UPF0102 family.</text>
</comment>
<evidence type="ECO:0000256" key="1">
    <source>
        <dbReference type="ARBA" id="ARBA00006738"/>
    </source>
</evidence>
<dbReference type="NCBIfam" id="NF009150">
    <property type="entry name" value="PRK12497.1-3"/>
    <property type="match status" value="1"/>
</dbReference>
<comment type="caution">
    <text evidence="3">The sequence shown here is derived from an EMBL/GenBank/DDBJ whole genome shotgun (WGS) entry which is preliminary data.</text>
</comment>
<dbReference type="NCBIfam" id="TIGR00252">
    <property type="entry name" value="YraN family protein"/>
    <property type="match status" value="1"/>
</dbReference>
<dbReference type="SUPFAM" id="SSF52980">
    <property type="entry name" value="Restriction endonuclease-like"/>
    <property type="match status" value="1"/>
</dbReference>
<protein>
    <recommendedName>
        <fullName evidence="2">UPF0102 protein IAB73_03455</fullName>
    </recommendedName>
</protein>